<dbReference type="EMBL" id="WTUW01000002">
    <property type="protein sequence ID" value="MZR30814.1"/>
    <property type="molecule type" value="Genomic_DNA"/>
</dbReference>
<sequence>MTEGHDEELARLVALSKDSSKRGRRQLFNNLSDLFMKDEERLSEQEHALIVSILTKLLSEIETTIRQNLAEELAGLENVPHGLVTLLANDDIEVARPILFKSHLLVEPDLIEIIQNRGKEHMLAIAERDDLNTTLSDMLISLGDEDVISHLIENGDAKISRKSMEYLVEESRRIDRFQEPLIARHDIPVDLAHKMFWWVSAALRRHILENFEIDELELNERIVAAAKSEYRYDVAEKNSSADTLISELSKRKELNEKFLVKALRSRQIRLFMIGLAELSSLDYLKISRFIYDTNAEALIVVLKALEFSRSSFSTIYLLTRNISHNKKVKKTTQPEEVEIIMKFYDKLSVSNAKMTLRFWQLERDYTEMVEKLDADLQGDRVYL</sequence>
<gene>
    <name evidence="1" type="ORF">GQE98_09230</name>
</gene>
<dbReference type="Proteomes" id="UP000476030">
    <property type="component" value="Unassembled WGS sequence"/>
</dbReference>
<protein>
    <submittedName>
        <fullName evidence="1">DUF2336 domain-containing protein</fullName>
    </submittedName>
</protein>
<dbReference type="Pfam" id="PF10098">
    <property type="entry name" value="DUF2336"/>
    <property type="match status" value="1"/>
</dbReference>
<accession>A0A6L8W8K6</accession>
<evidence type="ECO:0000313" key="1">
    <source>
        <dbReference type="EMBL" id="MZR30814.1"/>
    </source>
</evidence>
<dbReference type="RefSeq" id="WP_161315363.1">
    <property type="nucleotide sequence ID" value="NZ_WTUW01000002.1"/>
</dbReference>
<name>A0A6L8W8K6_9PROT</name>
<dbReference type="AlphaFoldDB" id="A0A6L8W8K6"/>
<proteinExistence type="predicted"/>
<dbReference type="InterPro" id="IPR019285">
    <property type="entry name" value="DUF2336"/>
</dbReference>
<keyword evidence="2" id="KW-1185">Reference proteome</keyword>
<comment type="caution">
    <text evidence="1">The sequence shown here is derived from an EMBL/GenBank/DDBJ whole genome shotgun (WGS) entry which is preliminary data.</text>
</comment>
<reference evidence="1 2" key="1">
    <citation type="submission" date="2019-12" db="EMBL/GenBank/DDBJ databases">
        <title>Snethiella sp. nov. sp. isolated from sea sand.</title>
        <authorList>
            <person name="Kim J."/>
            <person name="Jeong S.E."/>
            <person name="Jung H.S."/>
            <person name="Jeon C.O."/>
        </authorList>
    </citation>
    <scope>NUCLEOTIDE SEQUENCE [LARGE SCALE GENOMIC DNA]</scope>
    <source>
        <strain evidence="1 2">DP05</strain>
    </source>
</reference>
<organism evidence="1 2">
    <name type="scientific">Sneathiella litorea</name>
    <dbReference type="NCBI Taxonomy" id="2606216"/>
    <lineage>
        <taxon>Bacteria</taxon>
        <taxon>Pseudomonadati</taxon>
        <taxon>Pseudomonadota</taxon>
        <taxon>Alphaproteobacteria</taxon>
        <taxon>Sneathiellales</taxon>
        <taxon>Sneathiellaceae</taxon>
        <taxon>Sneathiella</taxon>
    </lineage>
</organism>
<evidence type="ECO:0000313" key="2">
    <source>
        <dbReference type="Proteomes" id="UP000476030"/>
    </source>
</evidence>